<dbReference type="PRINTS" id="PR00081">
    <property type="entry name" value="GDHRDH"/>
</dbReference>
<evidence type="ECO:0000313" key="4">
    <source>
        <dbReference type="EMBL" id="RXK37482.1"/>
    </source>
</evidence>
<evidence type="ECO:0000256" key="2">
    <source>
        <dbReference type="ARBA" id="ARBA00022857"/>
    </source>
</evidence>
<dbReference type="AlphaFoldDB" id="A0A4Q1BIS1"/>
<comment type="caution">
    <text evidence="4">The sequence shown here is derived from an EMBL/GenBank/DDBJ whole genome shotgun (WGS) entry which is preliminary data.</text>
</comment>
<protein>
    <recommendedName>
        <fullName evidence="6">Rhamnolipids biosynthesis 3-oxoacyl-[acyl-carrier-protein] reductase</fullName>
    </recommendedName>
</protein>
<dbReference type="Gene3D" id="3.40.50.720">
    <property type="entry name" value="NAD(P)-binding Rossmann-like Domain"/>
    <property type="match status" value="1"/>
</dbReference>
<reference evidence="4 5" key="1">
    <citation type="submission" date="2016-06" db="EMBL/GenBank/DDBJ databases">
        <title>Evolution of pathogenesis and genome organization in the Tremellales.</title>
        <authorList>
            <person name="Cuomo C."/>
            <person name="Litvintseva A."/>
            <person name="Heitman J."/>
            <person name="Chen Y."/>
            <person name="Sun S."/>
            <person name="Springer D."/>
            <person name="Dromer F."/>
            <person name="Young S."/>
            <person name="Zeng Q."/>
            <person name="Chapman S."/>
            <person name="Gujja S."/>
            <person name="Saif S."/>
            <person name="Birren B."/>
        </authorList>
    </citation>
    <scope>NUCLEOTIDE SEQUENCE [LARGE SCALE GENOMIC DNA]</scope>
    <source>
        <strain evidence="4 5">ATCC 28783</strain>
    </source>
</reference>
<evidence type="ECO:0000256" key="1">
    <source>
        <dbReference type="ARBA" id="ARBA00006484"/>
    </source>
</evidence>
<keyword evidence="5" id="KW-1185">Reference proteome</keyword>
<evidence type="ECO:0000256" key="3">
    <source>
        <dbReference type="ARBA" id="ARBA00023002"/>
    </source>
</evidence>
<dbReference type="PANTHER" id="PTHR43618:SF4">
    <property type="entry name" value="SHORT CHAIN DEHYDROGENASE_REDUCTASE FAMILY (AFU_ORTHOLOGUE AFUA_7G04540)"/>
    <property type="match status" value="1"/>
</dbReference>
<dbReference type="InParanoid" id="A0A4Q1BIS1"/>
<proteinExistence type="inferred from homology"/>
<comment type="similarity">
    <text evidence="1">Belongs to the short-chain dehydrogenases/reductases (SDR) family.</text>
</comment>
<evidence type="ECO:0008006" key="6">
    <source>
        <dbReference type="Google" id="ProtNLM"/>
    </source>
</evidence>
<keyword evidence="2" id="KW-0521">NADP</keyword>
<sequence>MSASFKIEDMFSVVGQTVVVTGGGTGLGKGFVTNGATVYITGRREDVLKKSAEEINADAGFGGKAIAIQGDVSTKEGCGKIAAALKDVETIDTLVNCAGVGRAWRVQCTDHNDPDQVEKLLWDGVEDDDFNYTNSININGVYFMTAALVPQLRKASNPGVVVISSLAGLANQRSMGSVTYGTSKAAAIHLGKLLAGRLHPFKIRVNTICPGIFPSEMTAVSAGGHEYKDLAGPAVKAAKRSTAGRPGKMIEMAAPVLLLSSPGGGYMNHTVITVDGGRLMGAGIHDGIKVDDALMT</sequence>
<dbReference type="SUPFAM" id="SSF51735">
    <property type="entry name" value="NAD(P)-binding Rossmann-fold domains"/>
    <property type="match status" value="1"/>
</dbReference>
<dbReference type="GO" id="GO:0016491">
    <property type="term" value="F:oxidoreductase activity"/>
    <property type="evidence" value="ECO:0007669"/>
    <property type="project" value="UniProtKB-KW"/>
</dbReference>
<accession>A0A4Q1BIS1</accession>
<dbReference type="VEuPathDB" id="FungiDB:TREMEDRAFT_42761"/>
<dbReference type="EMBL" id="SDIL01000067">
    <property type="protein sequence ID" value="RXK37482.1"/>
    <property type="molecule type" value="Genomic_DNA"/>
</dbReference>
<dbReference type="InterPro" id="IPR020904">
    <property type="entry name" value="Sc_DH/Rdtase_CS"/>
</dbReference>
<dbReference type="Pfam" id="PF00106">
    <property type="entry name" value="adh_short"/>
    <property type="match status" value="1"/>
</dbReference>
<organism evidence="4 5">
    <name type="scientific">Tremella mesenterica</name>
    <name type="common">Jelly fungus</name>
    <dbReference type="NCBI Taxonomy" id="5217"/>
    <lineage>
        <taxon>Eukaryota</taxon>
        <taxon>Fungi</taxon>
        <taxon>Dikarya</taxon>
        <taxon>Basidiomycota</taxon>
        <taxon>Agaricomycotina</taxon>
        <taxon>Tremellomycetes</taxon>
        <taxon>Tremellales</taxon>
        <taxon>Tremellaceae</taxon>
        <taxon>Tremella</taxon>
    </lineage>
</organism>
<name>A0A4Q1BIS1_TREME</name>
<dbReference type="PROSITE" id="PS00061">
    <property type="entry name" value="ADH_SHORT"/>
    <property type="match status" value="1"/>
</dbReference>
<evidence type="ECO:0000313" key="5">
    <source>
        <dbReference type="Proteomes" id="UP000289152"/>
    </source>
</evidence>
<dbReference type="InterPro" id="IPR002347">
    <property type="entry name" value="SDR_fam"/>
</dbReference>
<dbReference type="PANTHER" id="PTHR43618">
    <property type="entry name" value="7-ALPHA-HYDROXYSTEROID DEHYDROGENASE"/>
    <property type="match status" value="1"/>
</dbReference>
<keyword evidence="3" id="KW-0560">Oxidoreductase</keyword>
<dbReference type="InterPro" id="IPR052178">
    <property type="entry name" value="Sec_Metab_Biosynth_SDR"/>
</dbReference>
<dbReference type="InterPro" id="IPR036291">
    <property type="entry name" value="NAD(P)-bd_dom_sf"/>
</dbReference>
<gene>
    <name evidence="4" type="ORF">M231_05203</name>
</gene>
<dbReference type="Proteomes" id="UP000289152">
    <property type="component" value="Unassembled WGS sequence"/>
</dbReference>
<dbReference type="OrthoDB" id="3819888at2759"/>
<dbReference type="STRING" id="5217.A0A4Q1BIS1"/>